<dbReference type="SMART" id="SM00855">
    <property type="entry name" value="PGAM"/>
    <property type="match status" value="1"/>
</dbReference>
<gene>
    <name evidence="1" type="ORF">DR864_17750</name>
</gene>
<dbReference type="OrthoDB" id="3296006at2"/>
<dbReference type="AlphaFoldDB" id="A0A344TLD5"/>
<dbReference type="InterPro" id="IPR013078">
    <property type="entry name" value="His_Pase_superF_clade-1"/>
</dbReference>
<dbReference type="Pfam" id="PF00300">
    <property type="entry name" value="His_Phos_1"/>
    <property type="match status" value="1"/>
</dbReference>
<name>A0A344TLD5_9BACT</name>
<dbReference type="KEGG" id="run:DR864_17750"/>
<evidence type="ECO:0000313" key="2">
    <source>
        <dbReference type="Proteomes" id="UP000251993"/>
    </source>
</evidence>
<dbReference type="InterPro" id="IPR051710">
    <property type="entry name" value="Phosphatase_SH3-domain"/>
</dbReference>
<protein>
    <submittedName>
        <fullName evidence="1">Phosphoglycerate mutase</fullName>
    </submittedName>
</protein>
<dbReference type="InterPro" id="IPR029033">
    <property type="entry name" value="His_PPase_superfam"/>
</dbReference>
<dbReference type="Gene3D" id="3.40.50.1240">
    <property type="entry name" value="Phosphoglycerate mutase-like"/>
    <property type="match status" value="1"/>
</dbReference>
<sequence length="173" mass="19360">MVKVALKEVLLAIGLIASLNSCYTSQIYIVRHAERLDDSADTPLSEGGHQRARALSDSLYNKKIDHIFVSKYQRNRHTAQPLTERLGKQYEIYEPKPVSVIVERLKKIKGKNALVVGHSDTILEIAQGLGTKPSIPKIVHEDYDNLLVVTVNKGVFGKKVILEEKTYGQKTLP</sequence>
<dbReference type="SUPFAM" id="SSF53254">
    <property type="entry name" value="Phosphoglycerate mutase-like"/>
    <property type="match status" value="1"/>
</dbReference>
<dbReference type="Proteomes" id="UP000251993">
    <property type="component" value="Chromosome"/>
</dbReference>
<dbReference type="RefSeq" id="WP_114068228.1">
    <property type="nucleotide sequence ID" value="NZ_CP030850.1"/>
</dbReference>
<reference evidence="1 2" key="1">
    <citation type="submission" date="2018-07" db="EMBL/GenBank/DDBJ databases">
        <title>Genome sequencing of Runella.</title>
        <authorList>
            <person name="Baek M.-G."/>
            <person name="Yi H."/>
        </authorList>
    </citation>
    <scope>NUCLEOTIDE SEQUENCE [LARGE SCALE GENOMIC DNA]</scope>
    <source>
        <strain evidence="1 2">HYN0085</strain>
    </source>
</reference>
<evidence type="ECO:0000313" key="1">
    <source>
        <dbReference type="EMBL" id="AXE19456.1"/>
    </source>
</evidence>
<keyword evidence="2" id="KW-1185">Reference proteome</keyword>
<accession>A0A344TLD5</accession>
<dbReference type="PANTHER" id="PTHR16469">
    <property type="entry name" value="UBIQUITIN-ASSOCIATED AND SH3 DOMAIN-CONTAINING BA-RELATED"/>
    <property type="match status" value="1"/>
</dbReference>
<dbReference type="EMBL" id="CP030850">
    <property type="protein sequence ID" value="AXE19456.1"/>
    <property type="molecule type" value="Genomic_DNA"/>
</dbReference>
<dbReference type="CDD" id="cd07067">
    <property type="entry name" value="HP_PGM_like"/>
    <property type="match status" value="1"/>
</dbReference>
<proteinExistence type="predicted"/>
<dbReference type="PANTHER" id="PTHR16469:SF27">
    <property type="entry name" value="UBIQUITIN-ASSOCIATED AND SH3 DOMAIN-CONTAINING BA-RELATED"/>
    <property type="match status" value="1"/>
</dbReference>
<organism evidence="1 2">
    <name type="scientific">Runella rosea</name>
    <dbReference type="NCBI Taxonomy" id="2259595"/>
    <lineage>
        <taxon>Bacteria</taxon>
        <taxon>Pseudomonadati</taxon>
        <taxon>Bacteroidota</taxon>
        <taxon>Cytophagia</taxon>
        <taxon>Cytophagales</taxon>
        <taxon>Spirosomataceae</taxon>
        <taxon>Runella</taxon>
    </lineage>
</organism>